<proteinExistence type="predicted"/>
<feature type="transmembrane region" description="Helical" evidence="6">
    <location>
        <begin position="263"/>
        <end position="284"/>
    </location>
</feature>
<keyword evidence="4 6" id="KW-0472">Membrane</keyword>
<dbReference type="AlphaFoldDB" id="A0A2N3N1J0"/>
<feature type="transmembrane region" description="Helical" evidence="6">
    <location>
        <begin position="470"/>
        <end position="493"/>
    </location>
</feature>
<dbReference type="Gene3D" id="1.20.1720.10">
    <property type="entry name" value="Multidrug resistance protein D"/>
    <property type="match status" value="1"/>
</dbReference>
<dbReference type="InterPro" id="IPR011701">
    <property type="entry name" value="MFS"/>
</dbReference>
<feature type="transmembrane region" description="Helical" evidence="6">
    <location>
        <begin position="200"/>
        <end position="219"/>
    </location>
</feature>
<reference evidence="8 9" key="1">
    <citation type="journal article" date="2017" name="G3 (Bethesda)">
        <title>First Draft Genome Sequence of the Pathogenic Fungus Lomentospora prolificans (Formerly Scedosporium prolificans).</title>
        <authorList>
            <person name="Luo R."/>
            <person name="Zimin A."/>
            <person name="Workman R."/>
            <person name="Fan Y."/>
            <person name="Pertea G."/>
            <person name="Grossman N."/>
            <person name="Wear M.P."/>
            <person name="Jia B."/>
            <person name="Miller H."/>
            <person name="Casadevall A."/>
            <person name="Timp W."/>
            <person name="Zhang S.X."/>
            <person name="Salzberg S.L."/>
        </authorList>
    </citation>
    <scope>NUCLEOTIDE SEQUENCE [LARGE SCALE GENOMIC DNA]</scope>
    <source>
        <strain evidence="8 9">JHH-5317</strain>
    </source>
</reference>
<dbReference type="SUPFAM" id="SSF103473">
    <property type="entry name" value="MFS general substrate transporter"/>
    <property type="match status" value="1"/>
</dbReference>
<dbReference type="InterPro" id="IPR020846">
    <property type="entry name" value="MFS_dom"/>
</dbReference>
<feature type="transmembrane region" description="Helical" evidence="6">
    <location>
        <begin position="338"/>
        <end position="361"/>
    </location>
</feature>
<dbReference type="Proteomes" id="UP000233524">
    <property type="component" value="Unassembled WGS sequence"/>
</dbReference>
<dbReference type="PROSITE" id="PS50850">
    <property type="entry name" value="MFS"/>
    <property type="match status" value="1"/>
</dbReference>
<feature type="transmembrane region" description="Helical" evidence="6">
    <location>
        <begin position="163"/>
        <end position="188"/>
    </location>
</feature>
<evidence type="ECO:0000256" key="2">
    <source>
        <dbReference type="ARBA" id="ARBA00022692"/>
    </source>
</evidence>
<feature type="transmembrane region" description="Helical" evidence="6">
    <location>
        <begin position="428"/>
        <end position="449"/>
    </location>
</feature>
<evidence type="ECO:0000256" key="1">
    <source>
        <dbReference type="ARBA" id="ARBA00004141"/>
    </source>
</evidence>
<feature type="region of interest" description="Disordered" evidence="5">
    <location>
        <begin position="533"/>
        <end position="566"/>
    </location>
</feature>
<feature type="transmembrane region" description="Helical" evidence="6">
    <location>
        <begin position="137"/>
        <end position="157"/>
    </location>
</feature>
<dbReference type="PANTHER" id="PTHR42718">
    <property type="entry name" value="MAJOR FACILITATOR SUPERFAMILY MULTIDRUG TRANSPORTER MFSC"/>
    <property type="match status" value="1"/>
</dbReference>
<feature type="compositionally biased region" description="Basic and acidic residues" evidence="5">
    <location>
        <begin position="533"/>
        <end position="545"/>
    </location>
</feature>
<feature type="transmembrane region" description="Helical" evidence="6">
    <location>
        <begin position="231"/>
        <end position="251"/>
    </location>
</feature>
<evidence type="ECO:0000313" key="9">
    <source>
        <dbReference type="Proteomes" id="UP000233524"/>
    </source>
</evidence>
<comment type="subcellular location">
    <subcellularLocation>
        <location evidence="1">Membrane</location>
        <topology evidence="1">Multi-pass membrane protein</topology>
    </subcellularLocation>
</comment>
<feature type="transmembrane region" description="Helical" evidence="6">
    <location>
        <begin position="111"/>
        <end position="130"/>
    </location>
</feature>
<evidence type="ECO:0000256" key="5">
    <source>
        <dbReference type="SAM" id="MobiDB-lite"/>
    </source>
</evidence>
<dbReference type="Pfam" id="PF07690">
    <property type="entry name" value="MFS_1"/>
    <property type="match status" value="1"/>
</dbReference>
<accession>A0A2N3N1J0</accession>
<keyword evidence="2 6" id="KW-0812">Transmembrane</keyword>
<feature type="domain" description="Major facilitator superfamily (MFS) profile" evidence="7">
    <location>
        <begin position="65"/>
        <end position="529"/>
    </location>
</feature>
<dbReference type="OrthoDB" id="5086884at2759"/>
<feature type="transmembrane region" description="Helical" evidence="6">
    <location>
        <begin position="373"/>
        <end position="394"/>
    </location>
</feature>
<keyword evidence="9" id="KW-1185">Reference proteome</keyword>
<feature type="transmembrane region" description="Helical" evidence="6">
    <location>
        <begin position="70"/>
        <end position="91"/>
    </location>
</feature>
<dbReference type="Gene3D" id="1.20.1250.20">
    <property type="entry name" value="MFS general substrate transporter like domains"/>
    <property type="match status" value="1"/>
</dbReference>
<dbReference type="PANTHER" id="PTHR42718:SF11">
    <property type="entry name" value="MAJOR FACILITATOR SUPERFAMILY (MFS) PROFILE DOMAIN-CONTAINING PROTEIN"/>
    <property type="match status" value="1"/>
</dbReference>
<dbReference type="GO" id="GO:0022857">
    <property type="term" value="F:transmembrane transporter activity"/>
    <property type="evidence" value="ECO:0007669"/>
    <property type="project" value="InterPro"/>
</dbReference>
<dbReference type="InterPro" id="IPR036259">
    <property type="entry name" value="MFS_trans_sf"/>
</dbReference>
<evidence type="ECO:0000259" key="7">
    <source>
        <dbReference type="PROSITE" id="PS50850"/>
    </source>
</evidence>
<name>A0A2N3N1J0_9PEZI</name>
<comment type="caution">
    <text evidence="8">The sequence shown here is derived from an EMBL/GenBank/DDBJ whole genome shotgun (WGS) entry which is preliminary data.</text>
</comment>
<feature type="transmembrane region" description="Helical" evidence="6">
    <location>
        <begin position="505"/>
        <end position="524"/>
    </location>
</feature>
<organism evidence="8 9">
    <name type="scientific">Lomentospora prolificans</name>
    <dbReference type="NCBI Taxonomy" id="41688"/>
    <lineage>
        <taxon>Eukaryota</taxon>
        <taxon>Fungi</taxon>
        <taxon>Dikarya</taxon>
        <taxon>Ascomycota</taxon>
        <taxon>Pezizomycotina</taxon>
        <taxon>Sordariomycetes</taxon>
        <taxon>Hypocreomycetidae</taxon>
        <taxon>Microascales</taxon>
        <taxon>Microascaceae</taxon>
        <taxon>Lomentospora</taxon>
    </lineage>
</organism>
<sequence length="566" mass="61728">MPFTLFSKEKITEKGEKNDPKAQPQVVVQEVPSNGLHTISLDGDAPSDPDALDIDVEKLGRQRPAILPSALSEVAFCFSILASMIMAEYFISGAHIILPTLATDLDIPATSHTWVSSVLTLSAGASLLPLGRLADMYGGYVVFNAGMLWFSVWSLAAGFAPTYISFIIFRAMQGLGASAFLPTGIMLLGKVYRPGPRKNFVFSMYGAIAPLGFFFGLLIGGVSGEKLTWRWFFYLGSAMGFIASLVSFFSIPRDWKTAREMGVRMDWWGTATICPALILIVFSITQSSGAPQGWATPYIIVTTVLGVLFLAAGVYVERNVSADPFLPAEIFKPKYMKAMLFCLFLAYGVFGIFLFYTNFYIELVLEVPPFMTAIWYTPWAVSGMLFAATSGLLLHLIPNRFLLIISSACSIGACLFFALMPSKDSPSFSYWAHVFPAMVAETAFIDILYTLSNVFITTNLPLRHQGLAGALINCTLYIGMCFFLGVADIAVAATSDRGMKGSYEVAFWIGVAFAGVTLVVFAFMDIGEAKSDLTEDEKRAQRELESPSTISSANPSSTNIIERVEA</sequence>
<protein>
    <recommendedName>
        <fullName evidence="7">Major facilitator superfamily (MFS) profile domain-containing protein</fullName>
    </recommendedName>
</protein>
<evidence type="ECO:0000256" key="4">
    <source>
        <dbReference type="ARBA" id="ARBA00023136"/>
    </source>
</evidence>
<keyword evidence="3 6" id="KW-1133">Transmembrane helix</keyword>
<dbReference type="InParanoid" id="A0A2N3N1J0"/>
<dbReference type="EMBL" id="NLAX01001034">
    <property type="protein sequence ID" value="PKS06296.1"/>
    <property type="molecule type" value="Genomic_DNA"/>
</dbReference>
<evidence type="ECO:0000256" key="6">
    <source>
        <dbReference type="SAM" id="Phobius"/>
    </source>
</evidence>
<dbReference type="STRING" id="41688.A0A2N3N1J0"/>
<feature type="transmembrane region" description="Helical" evidence="6">
    <location>
        <begin position="296"/>
        <end position="317"/>
    </location>
</feature>
<dbReference type="VEuPathDB" id="FungiDB:jhhlp_007044"/>
<evidence type="ECO:0000256" key="3">
    <source>
        <dbReference type="ARBA" id="ARBA00022989"/>
    </source>
</evidence>
<evidence type="ECO:0000313" key="8">
    <source>
        <dbReference type="EMBL" id="PKS06296.1"/>
    </source>
</evidence>
<dbReference type="GO" id="GO:0016020">
    <property type="term" value="C:membrane"/>
    <property type="evidence" value="ECO:0007669"/>
    <property type="project" value="UniProtKB-SubCell"/>
</dbReference>
<gene>
    <name evidence="8" type="ORF">jhhlp_007044</name>
</gene>
<feature type="transmembrane region" description="Helical" evidence="6">
    <location>
        <begin position="401"/>
        <end position="422"/>
    </location>
</feature>
<feature type="compositionally biased region" description="Low complexity" evidence="5">
    <location>
        <begin position="546"/>
        <end position="560"/>
    </location>
</feature>